<evidence type="ECO:0008006" key="3">
    <source>
        <dbReference type="Google" id="ProtNLM"/>
    </source>
</evidence>
<dbReference type="Pfam" id="PF13072">
    <property type="entry name" value="MciZ"/>
    <property type="match status" value="1"/>
</dbReference>
<accession>A0A4Y8Q1D9</accession>
<keyword evidence="2" id="KW-1185">Reference proteome</keyword>
<proteinExistence type="predicted"/>
<dbReference type="Proteomes" id="UP000298246">
    <property type="component" value="Unassembled WGS sequence"/>
</dbReference>
<dbReference type="AlphaFoldDB" id="A0A4Y8Q1D9"/>
<gene>
    <name evidence="1" type="ORF">B5M42_12115</name>
</gene>
<comment type="caution">
    <text evidence="1">The sequence shown here is derived from an EMBL/GenBank/DDBJ whole genome shotgun (WGS) entry which is preliminary data.</text>
</comment>
<dbReference type="RefSeq" id="WP_134753129.1">
    <property type="nucleotide sequence ID" value="NZ_MYFO02000010.1"/>
</dbReference>
<dbReference type="OrthoDB" id="2990038at2"/>
<protein>
    <recommendedName>
        <fullName evidence="3">Z-ring formation inhibitor MciZ</fullName>
    </recommendedName>
</protein>
<dbReference type="EMBL" id="MYFO01000013">
    <property type="protein sequence ID" value="TFE87565.1"/>
    <property type="molecule type" value="Genomic_DNA"/>
</dbReference>
<reference evidence="1 2" key="1">
    <citation type="submission" date="2017-03" db="EMBL/GenBank/DDBJ databases">
        <title>Isolation of Levoglucosan Utilizing Bacteria.</title>
        <authorList>
            <person name="Arya A.S."/>
        </authorList>
    </citation>
    <scope>NUCLEOTIDE SEQUENCE [LARGE SCALE GENOMIC DNA]</scope>
    <source>
        <strain evidence="1 2">MEC069</strain>
    </source>
</reference>
<sequence length="71" mass="8172">MKSYWSDHQLRIVGKAWEIRRYLQLMLQNGGAETRLADYLESGRTPLTRSADIPDGRERSARLIPFPGGRL</sequence>
<dbReference type="InterPro" id="IPR025177">
    <property type="entry name" value="MciZ"/>
</dbReference>
<evidence type="ECO:0000313" key="1">
    <source>
        <dbReference type="EMBL" id="TFE87565.1"/>
    </source>
</evidence>
<organism evidence="1 2">
    <name type="scientific">Paenibacillus athensensis</name>
    <dbReference type="NCBI Taxonomy" id="1967502"/>
    <lineage>
        <taxon>Bacteria</taxon>
        <taxon>Bacillati</taxon>
        <taxon>Bacillota</taxon>
        <taxon>Bacilli</taxon>
        <taxon>Bacillales</taxon>
        <taxon>Paenibacillaceae</taxon>
        <taxon>Paenibacillus</taxon>
    </lineage>
</organism>
<name>A0A4Y8Q1D9_9BACL</name>
<evidence type="ECO:0000313" key="2">
    <source>
        <dbReference type="Proteomes" id="UP000298246"/>
    </source>
</evidence>